<keyword evidence="2" id="KW-1185">Reference proteome</keyword>
<sequence length="45" mass="5246">MGCDCQKCEFPQKLKDRPEDCTPEQIRECHGESKEQETTDKNQDS</sequence>
<evidence type="ECO:0000313" key="2">
    <source>
        <dbReference type="Proteomes" id="UP000005496"/>
    </source>
</evidence>
<organism evidence="1 2">
    <name type="scientific">Desulfonatronospira thiodismutans ASO3-1</name>
    <dbReference type="NCBI Taxonomy" id="555779"/>
    <lineage>
        <taxon>Bacteria</taxon>
        <taxon>Pseudomonadati</taxon>
        <taxon>Thermodesulfobacteriota</taxon>
        <taxon>Desulfovibrionia</taxon>
        <taxon>Desulfovibrionales</taxon>
        <taxon>Desulfonatronovibrionaceae</taxon>
        <taxon>Desulfonatronospira</taxon>
    </lineage>
</organism>
<proteinExistence type="predicted"/>
<comment type="caution">
    <text evidence="1">The sequence shown here is derived from an EMBL/GenBank/DDBJ whole genome shotgun (WGS) entry which is preliminary data.</text>
</comment>
<dbReference type="AlphaFoldDB" id="D6SL63"/>
<reference evidence="1" key="1">
    <citation type="submission" date="2010-05" db="EMBL/GenBank/DDBJ databases">
        <title>The draft genome of Desulfonatronospira thiodismutans ASO3-1.</title>
        <authorList>
            <consortium name="US DOE Joint Genome Institute (JGI-PGF)"/>
            <person name="Lucas S."/>
            <person name="Copeland A."/>
            <person name="Lapidus A."/>
            <person name="Cheng J.-F."/>
            <person name="Bruce D."/>
            <person name="Goodwin L."/>
            <person name="Pitluck S."/>
            <person name="Chertkov O."/>
            <person name="Brettin T."/>
            <person name="Detter J.C."/>
            <person name="Han C."/>
            <person name="Land M.L."/>
            <person name="Hauser L."/>
            <person name="Kyrpides N."/>
            <person name="Mikhailova N."/>
            <person name="Muyzer G."/>
            <person name="Woyke T."/>
        </authorList>
    </citation>
    <scope>NUCLEOTIDE SEQUENCE [LARGE SCALE GENOMIC DNA]</scope>
    <source>
        <strain evidence="1">ASO3-1</strain>
    </source>
</reference>
<protein>
    <submittedName>
        <fullName evidence="1">Uncharacterized protein</fullName>
    </submittedName>
</protein>
<evidence type="ECO:0000313" key="1">
    <source>
        <dbReference type="EMBL" id="EFI35424.1"/>
    </source>
</evidence>
<dbReference type="EMBL" id="ACJN02000001">
    <property type="protein sequence ID" value="EFI35424.1"/>
    <property type="molecule type" value="Genomic_DNA"/>
</dbReference>
<dbReference type="RefSeq" id="WP_008868556.1">
    <property type="nucleotide sequence ID" value="NZ_ACJN02000001.1"/>
</dbReference>
<gene>
    <name evidence="1" type="ORF">Dthio_PD2844</name>
</gene>
<dbReference type="Proteomes" id="UP000005496">
    <property type="component" value="Unassembled WGS sequence"/>
</dbReference>
<name>D6SL63_9BACT</name>
<accession>D6SL63</accession>